<sequence length="231" mass="25497">MEFPRLNRTHISLKVMKYNLSSNKAIKGFKLVRSRPDIKLNLHPKQASPVQFYKAFNIKAFLANSDAPVHLHKPFCAYISDFRGTGESGIMIHGTPCGNYAVTPGPVEYIIDSKTIESKNTRYFTATQLVQYINTQSGINLKEDTKRLHVAACYAGKPGGLADQLATILNKKTVSYSDGKILAISVADILGNKKSLLDDGNKILANKRFTHQISIEAQPTEHPPSVKSTPV</sequence>
<gene>
    <name evidence="1" type="ORF">CSF007_5785</name>
    <name evidence="2" type="ORF">NCTC10476_00962</name>
</gene>
<proteinExistence type="predicted"/>
<dbReference type="OrthoDB" id="5905222at2"/>
<dbReference type="PATRIC" id="fig|29486.44.peg.2828"/>
<keyword evidence="3" id="KW-1185">Reference proteome</keyword>
<dbReference type="AlphaFoldDB" id="A0A085U483"/>
<dbReference type="Proteomes" id="UP000255169">
    <property type="component" value="Unassembled WGS sequence"/>
</dbReference>
<dbReference type="GeneID" id="66878886"/>
<evidence type="ECO:0000313" key="2">
    <source>
        <dbReference type="EMBL" id="SUP99718.1"/>
    </source>
</evidence>
<accession>A0A085U483</accession>
<reference evidence="2 3" key="2">
    <citation type="submission" date="2018-06" db="EMBL/GenBank/DDBJ databases">
        <authorList>
            <consortium name="Pathogen Informatics"/>
            <person name="Doyle S."/>
        </authorList>
    </citation>
    <scope>NUCLEOTIDE SEQUENCE [LARGE SCALE GENOMIC DNA]</scope>
    <source>
        <strain evidence="2 3">NCTC10476</strain>
    </source>
</reference>
<reference evidence="1" key="1">
    <citation type="journal article" date="2015" name="Genome Announc.">
        <title>Complete Genome Sequence of Yersinia ruckeri Strain CSF007-82, Etiologic Agent of Red Mouth Disease in Salmonid Fish.</title>
        <authorList>
            <person name="Nelson M.C."/>
            <person name="LaPatra S.E."/>
            <person name="Welch T.J."/>
            <person name="Graf J."/>
        </authorList>
    </citation>
    <scope>NUCLEOTIDE SEQUENCE</scope>
    <source>
        <strain evidence="1">CSF007-82</strain>
    </source>
</reference>
<dbReference type="EMBL" id="UHJG01000001">
    <property type="protein sequence ID" value="SUP99718.1"/>
    <property type="molecule type" value="Genomic_DNA"/>
</dbReference>
<dbReference type="EMBL" id="LN681231">
    <property type="protein sequence ID" value="CEK26918.1"/>
    <property type="molecule type" value="Genomic_DNA"/>
</dbReference>
<evidence type="ECO:0000313" key="1">
    <source>
        <dbReference type="EMBL" id="CEK26918.1"/>
    </source>
</evidence>
<dbReference type="KEGG" id="yrb:UGYR_15460"/>
<dbReference type="RefSeq" id="WP_004722189.1">
    <property type="nucleotide sequence ID" value="NZ_CCYO01000002.1"/>
</dbReference>
<evidence type="ECO:0000313" key="3">
    <source>
        <dbReference type="Proteomes" id="UP000255169"/>
    </source>
</evidence>
<organism evidence="1">
    <name type="scientific">Yersinia ruckeri</name>
    <dbReference type="NCBI Taxonomy" id="29486"/>
    <lineage>
        <taxon>Bacteria</taxon>
        <taxon>Pseudomonadati</taxon>
        <taxon>Pseudomonadota</taxon>
        <taxon>Gammaproteobacteria</taxon>
        <taxon>Enterobacterales</taxon>
        <taxon>Yersiniaceae</taxon>
        <taxon>Yersinia</taxon>
    </lineage>
</organism>
<protein>
    <submittedName>
        <fullName evidence="1">Uncharacterized protein</fullName>
    </submittedName>
</protein>
<name>A0A085U483_YERRU</name>